<dbReference type="InterPro" id="IPR015797">
    <property type="entry name" value="NUDIX_hydrolase-like_dom_sf"/>
</dbReference>
<evidence type="ECO:0000313" key="1">
    <source>
        <dbReference type="EMBL" id="QOL19433.1"/>
    </source>
</evidence>
<sequence length="55" mass="6702">MRATYPEGQEILHKEHHKTTEWQWFNLDDLPDKIFPPFRRLLNNDSYGLSIFNQN</sequence>
<proteinExistence type="predicted"/>
<keyword evidence="2" id="KW-1185">Reference proteome</keyword>
<dbReference type="AlphaFoldDB" id="A0A7L9RS43"/>
<reference evidence="1 2" key="1">
    <citation type="submission" date="2020-06" db="EMBL/GenBank/DDBJ databases">
        <title>The endosymbiont of the kinetoplastid Bodo saltans is a Paracaedibacter-like alpha-proteobacterium possessing a putative toxin-antitoxin system.</title>
        <authorList>
            <person name="Midha S."/>
            <person name="Rigden D.J."/>
            <person name="Siozios S."/>
            <person name="Hurst G.D.D."/>
            <person name="Jackson A.P."/>
        </authorList>
    </citation>
    <scope>NUCLEOTIDE SEQUENCE [LARGE SCALE GENOMIC DNA]</scope>
    <source>
        <strain evidence="1">Lake Konstanz</strain>
    </source>
</reference>
<protein>
    <submittedName>
        <fullName evidence="1">ADP-ribose pyrophosphatase</fullName>
    </submittedName>
</protein>
<dbReference type="Proteomes" id="UP000594001">
    <property type="component" value="Chromosome"/>
</dbReference>
<accession>A0A7L9RS43</accession>
<name>A0A7L9RS43_9PROT</name>
<evidence type="ECO:0000313" key="2">
    <source>
        <dbReference type="Proteomes" id="UP000594001"/>
    </source>
</evidence>
<gene>
    <name evidence="1" type="ORF">CPBP_00185</name>
</gene>
<dbReference type="EMBL" id="CP054719">
    <property type="protein sequence ID" value="QOL19433.1"/>
    <property type="molecule type" value="Genomic_DNA"/>
</dbReference>
<dbReference type="KEGG" id="pbal:CPBP_00185"/>
<dbReference type="SUPFAM" id="SSF55811">
    <property type="entry name" value="Nudix"/>
    <property type="match status" value="1"/>
</dbReference>
<organism evidence="1 2">
    <name type="scientific">Candidatus Bodocaedibacter vickermanii</name>
    <dbReference type="NCBI Taxonomy" id="2741701"/>
    <lineage>
        <taxon>Bacteria</taxon>
        <taxon>Pseudomonadati</taxon>
        <taxon>Pseudomonadota</taxon>
        <taxon>Alphaproteobacteria</taxon>
        <taxon>Holosporales</taxon>
        <taxon>Candidatus Paracaedibacteraceae</taxon>
        <taxon>Candidatus Bodocaedibacter</taxon>
    </lineage>
</organism>
<dbReference type="Gene3D" id="3.90.79.10">
    <property type="entry name" value="Nucleoside Triphosphate Pyrophosphohydrolase"/>
    <property type="match status" value="1"/>
</dbReference>